<organism evidence="1 2">
    <name type="scientific">Candidatus Galligastranaerophilus intestinavium</name>
    <dbReference type="NCBI Taxonomy" id="2840836"/>
    <lineage>
        <taxon>Bacteria</taxon>
        <taxon>Candidatus Galligastranaerophilus</taxon>
    </lineage>
</organism>
<name>A0A9D1JXY4_9BACT</name>
<comment type="caution">
    <text evidence="1">The sequence shown here is derived from an EMBL/GenBank/DDBJ whole genome shotgun (WGS) entry which is preliminary data.</text>
</comment>
<proteinExistence type="predicted"/>
<dbReference type="EMBL" id="DVJQ01000053">
    <property type="protein sequence ID" value="HIS74645.1"/>
    <property type="molecule type" value="Genomic_DNA"/>
</dbReference>
<reference evidence="1" key="2">
    <citation type="journal article" date="2021" name="PeerJ">
        <title>Extensive microbial diversity within the chicken gut microbiome revealed by metagenomics and culture.</title>
        <authorList>
            <person name="Gilroy R."/>
            <person name="Ravi A."/>
            <person name="Getino M."/>
            <person name="Pursley I."/>
            <person name="Horton D.L."/>
            <person name="Alikhan N.F."/>
            <person name="Baker D."/>
            <person name="Gharbi K."/>
            <person name="Hall N."/>
            <person name="Watson M."/>
            <person name="Adriaenssens E.M."/>
            <person name="Foster-Nyarko E."/>
            <person name="Jarju S."/>
            <person name="Secka A."/>
            <person name="Antonio M."/>
            <person name="Oren A."/>
            <person name="Chaudhuri R.R."/>
            <person name="La Ragione R."/>
            <person name="Hildebrand F."/>
            <person name="Pallen M.J."/>
        </authorList>
    </citation>
    <scope>NUCLEOTIDE SEQUENCE</scope>
    <source>
        <strain evidence="1">CHK152-2871</strain>
    </source>
</reference>
<reference evidence="1" key="1">
    <citation type="submission" date="2020-10" db="EMBL/GenBank/DDBJ databases">
        <authorList>
            <person name="Gilroy R."/>
        </authorList>
    </citation>
    <scope>NUCLEOTIDE SEQUENCE</scope>
    <source>
        <strain evidence="1">CHK152-2871</strain>
    </source>
</reference>
<evidence type="ECO:0000313" key="1">
    <source>
        <dbReference type="EMBL" id="HIS74645.1"/>
    </source>
</evidence>
<evidence type="ECO:0000313" key="2">
    <source>
        <dbReference type="Proteomes" id="UP000886865"/>
    </source>
</evidence>
<gene>
    <name evidence="1" type="ORF">IAA86_06465</name>
</gene>
<sequence length="122" mass="13747">MNLRILLTFTFVFVQLLFYGAICTDNHADFQKKPALVRNFVINSAKDGMLNKTSNDGHFICQNNSSKSITSHKEANGGFLSSIAPSFKFSNLYRAKHLYKNNFLTINCTKLAYSTEINSRAP</sequence>
<protein>
    <submittedName>
        <fullName evidence="1">Uncharacterized protein</fullName>
    </submittedName>
</protein>
<dbReference type="Proteomes" id="UP000886865">
    <property type="component" value="Unassembled WGS sequence"/>
</dbReference>
<dbReference type="AlphaFoldDB" id="A0A9D1JXY4"/>
<accession>A0A9D1JXY4</accession>